<evidence type="ECO:0000256" key="7">
    <source>
        <dbReference type="ARBA" id="ARBA00023043"/>
    </source>
</evidence>
<dbReference type="InterPro" id="IPR052076">
    <property type="entry name" value="TRP_cation_channel"/>
</dbReference>
<feature type="repeat" description="ANK" evidence="12">
    <location>
        <begin position="341"/>
        <end position="373"/>
    </location>
</feature>
<evidence type="ECO:0000256" key="8">
    <source>
        <dbReference type="ARBA" id="ARBA00023065"/>
    </source>
</evidence>
<dbReference type="PROSITE" id="PS50088">
    <property type="entry name" value="ANK_REPEAT"/>
    <property type="match status" value="3"/>
</dbReference>
<dbReference type="PANTHER" id="PTHR47143:SF1">
    <property type="entry name" value="ION_TRANS DOMAIN-CONTAINING PROTEIN"/>
    <property type="match status" value="1"/>
</dbReference>
<dbReference type="Proteomes" id="UP001497623">
    <property type="component" value="Unassembled WGS sequence"/>
</dbReference>
<keyword evidence="17" id="KW-1185">Reference proteome</keyword>
<dbReference type="Gene3D" id="1.25.40.20">
    <property type="entry name" value="Ankyrin repeat-containing domain"/>
    <property type="match status" value="2"/>
</dbReference>
<accession>A0AAV2RXE2</accession>
<evidence type="ECO:0000259" key="15">
    <source>
        <dbReference type="Pfam" id="PF00520"/>
    </source>
</evidence>
<evidence type="ECO:0000256" key="3">
    <source>
        <dbReference type="ARBA" id="ARBA00022606"/>
    </source>
</evidence>
<evidence type="ECO:0000256" key="4">
    <source>
        <dbReference type="ARBA" id="ARBA00022692"/>
    </source>
</evidence>
<dbReference type="EMBL" id="CAXKWB010037761">
    <property type="protein sequence ID" value="CAL4150592.1"/>
    <property type="molecule type" value="Genomic_DNA"/>
</dbReference>
<dbReference type="PANTHER" id="PTHR47143">
    <property type="entry name" value="TRANSIENT RECEPTOR POTENTIAL CATION CHANNEL PROTEIN PAINLESS"/>
    <property type="match status" value="1"/>
</dbReference>
<evidence type="ECO:0000256" key="6">
    <source>
        <dbReference type="ARBA" id="ARBA00022989"/>
    </source>
</evidence>
<feature type="repeat" description="ANK" evidence="12">
    <location>
        <begin position="117"/>
        <end position="149"/>
    </location>
</feature>
<keyword evidence="5" id="KW-0677">Repeat</keyword>
<dbReference type="SUPFAM" id="SSF48403">
    <property type="entry name" value="Ankyrin repeat"/>
    <property type="match status" value="1"/>
</dbReference>
<organism evidence="16 17">
    <name type="scientific">Meganyctiphanes norvegica</name>
    <name type="common">Northern krill</name>
    <name type="synonym">Thysanopoda norvegica</name>
    <dbReference type="NCBI Taxonomy" id="48144"/>
    <lineage>
        <taxon>Eukaryota</taxon>
        <taxon>Metazoa</taxon>
        <taxon>Ecdysozoa</taxon>
        <taxon>Arthropoda</taxon>
        <taxon>Crustacea</taxon>
        <taxon>Multicrustacea</taxon>
        <taxon>Malacostraca</taxon>
        <taxon>Eumalacostraca</taxon>
        <taxon>Eucarida</taxon>
        <taxon>Euphausiacea</taxon>
        <taxon>Euphausiidae</taxon>
        <taxon>Meganyctiphanes</taxon>
    </lineage>
</organism>
<keyword evidence="11" id="KW-0407">Ion channel</keyword>
<evidence type="ECO:0000256" key="5">
    <source>
        <dbReference type="ARBA" id="ARBA00022737"/>
    </source>
</evidence>
<feature type="transmembrane region" description="Helical" evidence="14">
    <location>
        <begin position="539"/>
        <end position="558"/>
    </location>
</feature>
<feature type="region of interest" description="Disordered" evidence="13">
    <location>
        <begin position="1"/>
        <end position="31"/>
    </location>
</feature>
<name>A0AAV2RXE2_MEGNR</name>
<evidence type="ECO:0000313" key="17">
    <source>
        <dbReference type="Proteomes" id="UP001497623"/>
    </source>
</evidence>
<keyword evidence="7 12" id="KW-0040">ANK repeat</keyword>
<protein>
    <recommendedName>
        <fullName evidence="15">Ion transport domain-containing protein</fullName>
    </recommendedName>
</protein>
<proteinExistence type="predicted"/>
<dbReference type="Pfam" id="PF00520">
    <property type="entry name" value="Ion_trans"/>
    <property type="match status" value="1"/>
</dbReference>
<dbReference type="InterPro" id="IPR005821">
    <property type="entry name" value="Ion_trans_dom"/>
</dbReference>
<keyword evidence="2" id="KW-0813">Transport</keyword>
<sequence length="870" mass="98627">MGNKGQAKHLIGGGITEGSNRPLQYTDKTDGASLSNLTRESTFASNESLEELMPIAKGVIESDVNEVRRCLQEDLGLLHVVVKGGKLPLHLACHHKNLNIVKELLDQGAEIDALDERGLTALHICVTVSWQDGIEELVNQGATLDKKSEPPENGTIKRVETALHSAIRHGDLGTTLILLKHQPDLTICDNEGATVMHIASQASNVSILQQLLSENTCKEMFKKHPKDHFGNSILHSALRLSNELIRIDETGIQDTIKFLVDSGMDVDLVNNKKETPLFMASREMLDTVVKTLLSLKANPCIVTRFKQNVLHAACQKGCPVTLKYLLDTGLLEEMVMAADSNGEEPFHLAVKSSSVECCELLLKHGDHLTHRDQNGKTHCSLVLNNLPSAMELLQHLLDGHVKVDSISRLSPEFKITFDYSVLLPKDKHGLQSSIVYELINSDCQPLLQHPLIDSFLHIKFNKIRPLYYISVCFFFLYLVLHSWFITNTFCRDPFKWSEHSTALLLLRVFHSFLFFAILIPELFLMIANIKKYVSHFETYIKLIAMSTSCFYIFSSKIMDANQVDMEIERGVAAISIFFTWAQFMMILGRFPSQGDYILMFSYTLKSYAKFLFTFSSLLIGFSLCFMILFQDDPIFGSFHRSIIKTLMMMIGEIEYSSLIEGEKKPFISILTSVFLVLFLFLVSVLMANLLVGLAVNDIPALQHQGKIHRLAKQASYMTSIDQIVVLLGHLHCLPKCLRQSIYSHCSIEHQVTIHPNVKSKMYDEDPLDLMDVKVPKKKWSPVLNLSPETIQNAINIRSMDDEFSHLMTSNYDFLTQLKAFQRQYSKDRRVMDRKLEELSKTSSDQLIMKKLDEVQKTLQFLLQQRKQSHA</sequence>
<comment type="subcellular location">
    <subcellularLocation>
        <location evidence="1">Membrane</location>
        <topology evidence="1">Multi-pass membrane protein</topology>
    </subcellularLocation>
</comment>
<keyword evidence="9 14" id="KW-0472">Membrane</keyword>
<keyword evidence="4 14" id="KW-0812">Transmembrane</keyword>
<dbReference type="PROSITE" id="PS50297">
    <property type="entry name" value="ANK_REP_REGION"/>
    <property type="match status" value="2"/>
</dbReference>
<evidence type="ECO:0000256" key="13">
    <source>
        <dbReference type="SAM" id="MobiDB-lite"/>
    </source>
</evidence>
<dbReference type="InterPro" id="IPR036770">
    <property type="entry name" value="Ankyrin_rpt-contain_sf"/>
</dbReference>
<reference evidence="16 17" key="1">
    <citation type="submission" date="2024-05" db="EMBL/GenBank/DDBJ databases">
        <authorList>
            <person name="Wallberg A."/>
        </authorList>
    </citation>
    <scope>NUCLEOTIDE SEQUENCE [LARGE SCALE GENOMIC DNA]</scope>
</reference>
<feature type="transmembrane region" description="Helical" evidence="14">
    <location>
        <begin position="610"/>
        <end position="629"/>
    </location>
</feature>
<dbReference type="GO" id="GO:0034703">
    <property type="term" value="C:cation channel complex"/>
    <property type="evidence" value="ECO:0007669"/>
    <property type="project" value="UniProtKB-ARBA"/>
</dbReference>
<evidence type="ECO:0000256" key="14">
    <source>
        <dbReference type="SAM" id="Phobius"/>
    </source>
</evidence>
<feature type="domain" description="Ion transport" evidence="15">
    <location>
        <begin position="471"/>
        <end position="702"/>
    </location>
</feature>
<dbReference type="AlphaFoldDB" id="A0AAV2RXE2"/>
<evidence type="ECO:0000313" key="16">
    <source>
        <dbReference type="EMBL" id="CAL4150592.1"/>
    </source>
</evidence>
<feature type="transmembrane region" description="Helical" evidence="14">
    <location>
        <begin position="570"/>
        <end position="590"/>
    </location>
</feature>
<comment type="caution">
    <text evidence="16">The sequence shown here is derived from an EMBL/GenBank/DDBJ whole genome shotgun (WGS) entry which is preliminary data.</text>
</comment>
<evidence type="ECO:0000256" key="11">
    <source>
        <dbReference type="ARBA" id="ARBA00023303"/>
    </source>
</evidence>
<keyword evidence="10" id="KW-0325">Glycoprotein</keyword>
<dbReference type="GO" id="GO:0005216">
    <property type="term" value="F:monoatomic ion channel activity"/>
    <property type="evidence" value="ECO:0007669"/>
    <property type="project" value="InterPro"/>
</dbReference>
<feature type="transmembrane region" description="Helical" evidence="14">
    <location>
        <begin position="504"/>
        <end position="527"/>
    </location>
</feature>
<keyword evidence="3" id="KW-0716">Sensory transduction</keyword>
<keyword evidence="8" id="KW-0406">Ion transport</keyword>
<feature type="repeat" description="ANK" evidence="12">
    <location>
        <begin position="84"/>
        <end position="116"/>
    </location>
</feature>
<dbReference type="SMART" id="SM00248">
    <property type="entry name" value="ANK"/>
    <property type="match status" value="8"/>
</dbReference>
<evidence type="ECO:0000256" key="10">
    <source>
        <dbReference type="ARBA" id="ARBA00023180"/>
    </source>
</evidence>
<dbReference type="Pfam" id="PF12796">
    <property type="entry name" value="Ank_2"/>
    <property type="match status" value="3"/>
</dbReference>
<evidence type="ECO:0000256" key="12">
    <source>
        <dbReference type="PROSITE-ProRule" id="PRU00023"/>
    </source>
</evidence>
<evidence type="ECO:0000256" key="2">
    <source>
        <dbReference type="ARBA" id="ARBA00022448"/>
    </source>
</evidence>
<keyword evidence="6 14" id="KW-1133">Transmembrane helix</keyword>
<gene>
    <name evidence="16" type="ORF">MNOR_LOCUS30591</name>
</gene>
<feature type="transmembrane region" description="Helical" evidence="14">
    <location>
        <begin position="666"/>
        <end position="695"/>
    </location>
</feature>
<evidence type="ECO:0000256" key="1">
    <source>
        <dbReference type="ARBA" id="ARBA00004141"/>
    </source>
</evidence>
<dbReference type="InterPro" id="IPR002110">
    <property type="entry name" value="Ankyrin_rpt"/>
</dbReference>
<evidence type="ECO:0000256" key="9">
    <source>
        <dbReference type="ARBA" id="ARBA00023136"/>
    </source>
</evidence>
<feature type="transmembrane region" description="Helical" evidence="14">
    <location>
        <begin position="466"/>
        <end position="484"/>
    </location>
</feature>